<reference evidence="1" key="1">
    <citation type="submission" date="2014-05" db="EMBL/GenBank/DDBJ databases">
        <title>The transcriptome of the halophilic microalga Tetraselmis sp. GSL018 isolated from the Great Salt Lake, Utah.</title>
        <authorList>
            <person name="Jinkerson R.E."/>
            <person name="D'Adamo S."/>
            <person name="Posewitz M.C."/>
        </authorList>
    </citation>
    <scope>NUCLEOTIDE SEQUENCE</scope>
    <source>
        <strain evidence="1">GSL018</strain>
    </source>
</reference>
<proteinExistence type="predicted"/>
<accession>A0A061S4A4</accession>
<sequence length="76" mass="7345">GTAAENKVTLGDFSAGVLSSTDSEITADVSGAPAGEYLVDVIVQGKGFASGANRSFVKELAVGSVSPVASSVAGGL</sequence>
<dbReference type="AlphaFoldDB" id="A0A061S4A4"/>
<organism evidence="1">
    <name type="scientific">Tetraselmis sp. GSL018</name>
    <dbReference type="NCBI Taxonomy" id="582737"/>
    <lineage>
        <taxon>Eukaryota</taxon>
        <taxon>Viridiplantae</taxon>
        <taxon>Chlorophyta</taxon>
        <taxon>core chlorophytes</taxon>
        <taxon>Chlorodendrophyceae</taxon>
        <taxon>Chlorodendrales</taxon>
        <taxon>Chlorodendraceae</taxon>
        <taxon>Tetraselmis</taxon>
    </lineage>
</organism>
<dbReference type="EMBL" id="GBEZ01007632">
    <property type="protein sequence ID" value="JAC77844.1"/>
    <property type="molecule type" value="Transcribed_RNA"/>
</dbReference>
<evidence type="ECO:0000313" key="1">
    <source>
        <dbReference type="EMBL" id="JAC77844.1"/>
    </source>
</evidence>
<feature type="non-terminal residue" evidence="1">
    <location>
        <position position="76"/>
    </location>
</feature>
<gene>
    <name evidence="1" type="ORF">TSPGSL018_16660</name>
</gene>
<protein>
    <submittedName>
        <fullName evidence="1">Uncharacterized protein</fullName>
    </submittedName>
</protein>
<feature type="non-terminal residue" evidence="1">
    <location>
        <position position="1"/>
    </location>
</feature>
<name>A0A061S4A4_9CHLO</name>